<evidence type="ECO:0000256" key="1">
    <source>
        <dbReference type="ARBA" id="ARBA00004496"/>
    </source>
</evidence>
<organism evidence="3 4">
    <name type="scientific">Nocardia camponoti</name>
    <dbReference type="NCBI Taxonomy" id="1616106"/>
    <lineage>
        <taxon>Bacteria</taxon>
        <taxon>Bacillati</taxon>
        <taxon>Actinomycetota</taxon>
        <taxon>Actinomycetes</taxon>
        <taxon>Mycobacteriales</taxon>
        <taxon>Nocardiaceae</taxon>
        <taxon>Nocardia</taxon>
    </lineage>
</organism>
<evidence type="ECO:0000313" key="4">
    <source>
        <dbReference type="Proteomes" id="UP000612956"/>
    </source>
</evidence>
<keyword evidence="4" id="KW-1185">Reference proteome</keyword>
<comment type="caution">
    <text evidence="3">The sequence shown here is derived from an EMBL/GenBank/DDBJ whole genome shotgun (WGS) entry which is preliminary data.</text>
</comment>
<accession>A0A917QAG8</accession>
<evidence type="ECO:0000313" key="3">
    <source>
        <dbReference type="EMBL" id="GGK40301.1"/>
    </source>
</evidence>
<dbReference type="GO" id="GO:0005737">
    <property type="term" value="C:cytoplasm"/>
    <property type="evidence" value="ECO:0007669"/>
    <property type="project" value="UniProtKB-SubCell"/>
</dbReference>
<comment type="subcellular location">
    <subcellularLocation>
        <location evidence="1">Cytoplasm</location>
    </subcellularLocation>
</comment>
<keyword evidence="2" id="KW-0963">Cytoplasm</keyword>
<name>A0A917QAG8_9NOCA</name>
<reference evidence="3" key="1">
    <citation type="journal article" date="2014" name="Int. J. Syst. Evol. Microbiol.">
        <title>Complete genome sequence of Corynebacterium casei LMG S-19264T (=DSM 44701T), isolated from a smear-ripened cheese.</title>
        <authorList>
            <consortium name="US DOE Joint Genome Institute (JGI-PGF)"/>
            <person name="Walter F."/>
            <person name="Albersmeier A."/>
            <person name="Kalinowski J."/>
            <person name="Ruckert C."/>
        </authorList>
    </citation>
    <scope>NUCLEOTIDE SEQUENCE</scope>
    <source>
        <strain evidence="3">CGMCC 4.7278</strain>
    </source>
</reference>
<protein>
    <submittedName>
        <fullName evidence="3">Uncharacterized protein</fullName>
    </submittedName>
</protein>
<dbReference type="PANTHER" id="PTHR31250">
    <property type="entry name" value="IQ DOMAIN-CONTAINING PROTEIN IQM3"/>
    <property type="match status" value="1"/>
</dbReference>
<evidence type="ECO:0000256" key="2">
    <source>
        <dbReference type="ARBA" id="ARBA00022490"/>
    </source>
</evidence>
<dbReference type="EMBL" id="BMMW01000001">
    <property type="protein sequence ID" value="GGK40301.1"/>
    <property type="molecule type" value="Genomic_DNA"/>
</dbReference>
<gene>
    <name evidence="3" type="ORF">GCM10011591_09930</name>
</gene>
<reference evidence="3" key="2">
    <citation type="submission" date="2020-09" db="EMBL/GenBank/DDBJ databases">
        <authorList>
            <person name="Sun Q."/>
            <person name="Zhou Y."/>
        </authorList>
    </citation>
    <scope>NUCLEOTIDE SEQUENCE</scope>
    <source>
        <strain evidence="3">CGMCC 4.7278</strain>
    </source>
</reference>
<dbReference type="PANTHER" id="PTHR31250:SF27">
    <property type="entry name" value="IQ DOMAIN-CONTAINING PROTEIN IQM5"/>
    <property type="match status" value="1"/>
</dbReference>
<proteinExistence type="predicted"/>
<dbReference type="Proteomes" id="UP000612956">
    <property type="component" value="Unassembled WGS sequence"/>
</dbReference>
<sequence length="189" mass="20986">MPPNCWRSAISRITGRSRHQDDAAGSENYATTPVNAEFVGEHVPGNRVWNGTHVKYLTEQERQLYLLRAADGLLYDSQGRIYDTSAARTLWSPEGGRAIFAMDRNGRIYSAPHHILGQFHHSSFLAGRPVAGAGEIEVRQGRVVLISDHSTHYRPAREFTAQVLDSLNKQGIPAEEITVEFHQPPSVGS</sequence>
<dbReference type="AlphaFoldDB" id="A0A917QAG8"/>
<dbReference type="InterPro" id="IPR044159">
    <property type="entry name" value="IQM"/>
</dbReference>